<dbReference type="PROSITE" id="PS00714">
    <property type="entry name" value="NA_DICARBOXYL_SYMP_2"/>
    <property type="match status" value="1"/>
</dbReference>
<dbReference type="EMBL" id="FPIW01000090">
    <property type="protein sequence ID" value="SFW73088.1"/>
    <property type="molecule type" value="Genomic_DNA"/>
</dbReference>
<name>A0AA94HV75_DESDE</name>
<dbReference type="RefSeq" id="WP_012625133.1">
    <property type="nucleotide sequence ID" value="NZ_FPIW01000090.1"/>
</dbReference>
<feature type="transmembrane region" description="Helical" evidence="9">
    <location>
        <begin position="46"/>
        <end position="63"/>
    </location>
</feature>
<keyword evidence="7 9" id="KW-0472">Membrane</keyword>
<dbReference type="AlphaFoldDB" id="A0AA94HV75"/>
<feature type="transmembrane region" description="Helical" evidence="9">
    <location>
        <begin position="7"/>
        <end position="26"/>
    </location>
</feature>
<feature type="transmembrane region" description="Helical" evidence="9">
    <location>
        <begin position="228"/>
        <end position="249"/>
    </location>
</feature>
<evidence type="ECO:0000256" key="8">
    <source>
        <dbReference type="SAM" id="MobiDB-lite"/>
    </source>
</evidence>
<dbReference type="PANTHER" id="PTHR42865:SF1">
    <property type="entry name" value="AEROBIC C4-DICARBOXYLATE TRANSPORT PROTEIN"/>
    <property type="match status" value="1"/>
</dbReference>
<dbReference type="SUPFAM" id="SSF118215">
    <property type="entry name" value="Proton glutamate symport protein"/>
    <property type="match status" value="1"/>
</dbReference>
<dbReference type="PRINTS" id="PR00173">
    <property type="entry name" value="EDTRNSPORT"/>
</dbReference>
<feature type="transmembrane region" description="Helical" evidence="9">
    <location>
        <begin position="75"/>
        <end position="98"/>
    </location>
</feature>
<comment type="subcellular location">
    <subcellularLocation>
        <location evidence="1">Cell membrane</location>
        <topology evidence="1">Multi-pass membrane protein</topology>
    </subcellularLocation>
</comment>
<accession>A0AA94HV75</accession>
<evidence type="ECO:0000256" key="9">
    <source>
        <dbReference type="SAM" id="Phobius"/>
    </source>
</evidence>
<evidence type="ECO:0000256" key="6">
    <source>
        <dbReference type="ARBA" id="ARBA00022989"/>
    </source>
</evidence>
<dbReference type="NCBIfam" id="NF002461">
    <property type="entry name" value="PRK01663.1"/>
    <property type="match status" value="1"/>
</dbReference>
<sequence length="445" mass="47351">MLKYLKILYVQVLIAICIGILLGHFYPQLAVKMQPLGAGFIKLIKMVIAPLIFCTVVTGIAGMQDLKAVGKIGGLSLVYFMTMTTLALIIGMVVVNIAQPGVGMNIDVNTFDASAKGLADQYASKAKDQTLAAFLMNIIPSTFVSAFTSGEILQVLMIAILFAFALNFSGEKGQLVLDFVKSFSEALFKLINIIMRVAPVGAFGAMAFTIGKEGLGSVVSLGELILCFYLTSLLFVILVLGAVATYSGFNIFKFIRYIKEELLIVLGTSSSESVLPNMLYKMEKAGCQKSVVDLVIPTGYSFNLDGTAIYLTMAAIFLAQATNTALTTADQLTLLIILIISSKGAAAVTGGGFIVLAGSISSVSSIPPESLAIIFGIDRFMSEARALTNLVGNGVASITIAKITGKLDQEQLRRELDKVPGQTQTIVDEDMGESPAAMRETSMTS</sequence>
<organism evidence="10 11">
    <name type="scientific">Desulfovibrio desulfuricans</name>
    <dbReference type="NCBI Taxonomy" id="876"/>
    <lineage>
        <taxon>Bacteria</taxon>
        <taxon>Pseudomonadati</taxon>
        <taxon>Thermodesulfobacteriota</taxon>
        <taxon>Desulfovibrionia</taxon>
        <taxon>Desulfovibrionales</taxon>
        <taxon>Desulfovibrionaceae</taxon>
        <taxon>Desulfovibrio</taxon>
    </lineage>
</organism>
<proteinExistence type="predicted"/>
<keyword evidence="2" id="KW-0813">Transport</keyword>
<dbReference type="OMA" id="ICSFVVP"/>
<feature type="transmembrane region" description="Helical" evidence="9">
    <location>
        <begin position="308"/>
        <end position="326"/>
    </location>
</feature>
<evidence type="ECO:0000313" key="11">
    <source>
        <dbReference type="Proteomes" id="UP000182680"/>
    </source>
</evidence>
<protein>
    <submittedName>
        <fullName evidence="10">Aerobic C4-dicarboxylate transport protein</fullName>
    </submittedName>
</protein>
<dbReference type="GO" id="GO:0015138">
    <property type="term" value="F:fumarate transmembrane transporter activity"/>
    <property type="evidence" value="ECO:0007669"/>
    <property type="project" value="TreeGrafter"/>
</dbReference>
<evidence type="ECO:0000256" key="7">
    <source>
        <dbReference type="ARBA" id="ARBA00023136"/>
    </source>
</evidence>
<feature type="transmembrane region" description="Helical" evidence="9">
    <location>
        <begin position="332"/>
        <end position="356"/>
    </location>
</feature>
<keyword evidence="4 9" id="KW-0812">Transmembrane</keyword>
<dbReference type="GO" id="GO:0005886">
    <property type="term" value="C:plasma membrane"/>
    <property type="evidence" value="ECO:0007669"/>
    <property type="project" value="UniProtKB-SubCell"/>
</dbReference>
<dbReference type="FunFam" id="1.10.3860.10:FF:000001">
    <property type="entry name" value="C4-dicarboxylate transport protein"/>
    <property type="match status" value="1"/>
</dbReference>
<feature type="region of interest" description="Disordered" evidence="8">
    <location>
        <begin position="425"/>
        <end position="445"/>
    </location>
</feature>
<dbReference type="InterPro" id="IPR036458">
    <property type="entry name" value="Na:dicarbo_symporter_sf"/>
</dbReference>
<dbReference type="PANTHER" id="PTHR42865">
    <property type="entry name" value="PROTON/GLUTAMATE-ASPARTATE SYMPORTER"/>
    <property type="match status" value="1"/>
</dbReference>
<dbReference type="GO" id="GO:0015366">
    <property type="term" value="F:malate:proton symporter activity"/>
    <property type="evidence" value="ECO:0007669"/>
    <property type="project" value="TreeGrafter"/>
</dbReference>
<keyword evidence="5" id="KW-0769">Symport</keyword>
<dbReference type="InterPro" id="IPR001991">
    <property type="entry name" value="Na-dicarboxylate_symporter"/>
</dbReference>
<keyword evidence="3" id="KW-1003">Cell membrane</keyword>
<dbReference type="Proteomes" id="UP000182680">
    <property type="component" value="Unassembled WGS sequence"/>
</dbReference>
<dbReference type="GO" id="GO:0015141">
    <property type="term" value="F:succinate transmembrane transporter activity"/>
    <property type="evidence" value="ECO:0007669"/>
    <property type="project" value="TreeGrafter"/>
</dbReference>
<comment type="caution">
    <text evidence="10">The sequence shown here is derived from an EMBL/GenBank/DDBJ whole genome shotgun (WGS) entry which is preliminary data.</text>
</comment>
<dbReference type="GO" id="GO:0070778">
    <property type="term" value="P:L-aspartate transmembrane transport"/>
    <property type="evidence" value="ECO:0007669"/>
    <property type="project" value="TreeGrafter"/>
</dbReference>
<evidence type="ECO:0000256" key="1">
    <source>
        <dbReference type="ARBA" id="ARBA00004651"/>
    </source>
</evidence>
<dbReference type="Gene3D" id="1.10.3860.10">
    <property type="entry name" value="Sodium:dicarboxylate symporter"/>
    <property type="match status" value="1"/>
</dbReference>
<evidence type="ECO:0000313" key="10">
    <source>
        <dbReference type="EMBL" id="SFW73088.1"/>
    </source>
</evidence>
<feature type="transmembrane region" description="Helical" evidence="9">
    <location>
        <begin position="143"/>
        <end position="166"/>
    </location>
</feature>
<dbReference type="Pfam" id="PF00375">
    <property type="entry name" value="SDF"/>
    <property type="match status" value="1"/>
</dbReference>
<reference evidence="11" key="1">
    <citation type="submission" date="2016-11" db="EMBL/GenBank/DDBJ databases">
        <authorList>
            <person name="Jaros S."/>
            <person name="Januszkiewicz K."/>
            <person name="Wedrychowicz H."/>
        </authorList>
    </citation>
    <scope>NUCLEOTIDE SEQUENCE [LARGE SCALE GENOMIC DNA]</scope>
    <source>
        <strain evidence="11">DSM 7057</strain>
    </source>
</reference>
<evidence type="ECO:0000256" key="2">
    <source>
        <dbReference type="ARBA" id="ARBA00022448"/>
    </source>
</evidence>
<evidence type="ECO:0000256" key="5">
    <source>
        <dbReference type="ARBA" id="ARBA00022847"/>
    </source>
</evidence>
<evidence type="ECO:0000256" key="3">
    <source>
        <dbReference type="ARBA" id="ARBA00022475"/>
    </source>
</evidence>
<dbReference type="InterPro" id="IPR018107">
    <property type="entry name" value="Na-dicarboxylate_symporter_CS"/>
</dbReference>
<feature type="transmembrane region" description="Helical" evidence="9">
    <location>
        <begin position="187"/>
        <end position="208"/>
    </location>
</feature>
<gene>
    <name evidence="10" type="ORF">SAMN02910291_02791</name>
</gene>
<evidence type="ECO:0000256" key="4">
    <source>
        <dbReference type="ARBA" id="ARBA00022692"/>
    </source>
</evidence>
<keyword evidence="6 9" id="KW-1133">Transmembrane helix</keyword>